<protein>
    <submittedName>
        <fullName evidence="3">Transcriptional regulator</fullName>
    </submittedName>
</protein>
<dbReference type="Pfam" id="PF01381">
    <property type="entry name" value="HTH_3"/>
    <property type="match status" value="1"/>
</dbReference>
<dbReference type="AlphaFoldDB" id="A0A316M464"/>
<proteinExistence type="predicted"/>
<accession>A0A316M464</accession>
<dbReference type="EMBL" id="QAMZ01000057">
    <property type="protein sequence ID" value="PWL51353.1"/>
    <property type="molecule type" value="Genomic_DNA"/>
</dbReference>
<dbReference type="GO" id="GO:0003677">
    <property type="term" value="F:DNA binding"/>
    <property type="evidence" value="ECO:0007669"/>
    <property type="project" value="UniProtKB-KW"/>
</dbReference>
<evidence type="ECO:0000259" key="2">
    <source>
        <dbReference type="PROSITE" id="PS50943"/>
    </source>
</evidence>
<dbReference type="InterPro" id="IPR001387">
    <property type="entry name" value="Cro/C1-type_HTH"/>
</dbReference>
<dbReference type="Proteomes" id="UP000246114">
    <property type="component" value="Unassembled WGS sequence"/>
</dbReference>
<reference evidence="3 4" key="1">
    <citation type="submission" date="2018-03" db="EMBL/GenBank/DDBJ databases">
        <title>The uncultured portion of the human microbiome is neutrally assembled.</title>
        <authorList>
            <person name="Jeraldo P."/>
            <person name="Boardman L."/>
            <person name="White B.A."/>
            <person name="Nelson H."/>
            <person name="Goldenfeld N."/>
            <person name="Chia N."/>
        </authorList>
    </citation>
    <scope>NUCLEOTIDE SEQUENCE [LARGE SCALE GENOMIC DNA]</scope>
    <source>
        <strain evidence="3">CIM:MAG 903</strain>
    </source>
</reference>
<dbReference type="CDD" id="cd00093">
    <property type="entry name" value="HTH_XRE"/>
    <property type="match status" value="1"/>
</dbReference>
<dbReference type="InterPro" id="IPR010982">
    <property type="entry name" value="Lambda_DNA-bd_dom_sf"/>
</dbReference>
<dbReference type="PANTHER" id="PTHR46558:SF11">
    <property type="entry name" value="HTH-TYPE TRANSCRIPTIONAL REGULATOR XRE"/>
    <property type="match status" value="1"/>
</dbReference>
<sequence length="118" mass="13234">MLKDKVKKYRKENKLTQAELGSLIGISRGYVSDIESGKVGGTIDIVKKLSDVSNLPISYWLKDDPEFEKNYTTYSSLNTLIEAMVDAGKIDIKTGNMNTETVESLIKVLKAEIILKYK</sequence>
<feature type="domain" description="HTH cro/C1-type" evidence="2">
    <location>
        <begin position="6"/>
        <end position="60"/>
    </location>
</feature>
<evidence type="ECO:0000313" key="4">
    <source>
        <dbReference type="Proteomes" id="UP000246114"/>
    </source>
</evidence>
<dbReference type="PANTHER" id="PTHR46558">
    <property type="entry name" value="TRACRIPTIONAL REGULATORY PROTEIN-RELATED-RELATED"/>
    <property type="match status" value="1"/>
</dbReference>
<name>A0A316M464_9CLOT</name>
<dbReference type="Gene3D" id="1.10.260.40">
    <property type="entry name" value="lambda repressor-like DNA-binding domains"/>
    <property type="match status" value="1"/>
</dbReference>
<comment type="caution">
    <text evidence="3">The sequence shown here is derived from an EMBL/GenBank/DDBJ whole genome shotgun (WGS) entry which is preliminary data.</text>
</comment>
<dbReference type="SMART" id="SM00530">
    <property type="entry name" value="HTH_XRE"/>
    <property type="match status" value="1"/>
</dbReference>
<dbReference type="PROSITE" id="PS50943">
    <property type="entry name" value="HTH_CROC1"/>
    <property type="match status" value="1"/>
</dbReference>
<dbReference type="SUPFAM" id="SSF47413">
    <property type="entry name" value="lambda repressor-like DNA-binding domains"/>
    <property type="match status" value="1"/>
</dbReference>
<gene>
    <name evidence="3" type="ORF">DBY38_15035</name>
</gene>
<evidence type="ECO:0000256" key="1">
    <source>
        <dbReference type="ARBA" id="ARBA00023125"/>
    </source>
</evidence>
<keyword evidence="1" id="KW-0238">DNA-binding</keyword>
<organism evidence="3 4">
    <name type="scientific">Clostridium cadaveris</name>
    <dbReference type="NCBI Taxonomy" id="1529"/>
    <lineage>
        <taxon>Bacteria</taxon>
        <taxon>Bacillati</taxon>
        <taxon>Bacillota</taxon>
        <taxon>Clostridia</taxon>
        <taxon>Eubacteriales</taxon>
        <taxon>Clostridiaceae</taxon>
        <taxon>Clostridium</taxon>
    </lineage>
</organism>
<evidence type="ECO:0000313" key="3">
    <source>
        <dbReference type="EMBL" id="PWL51353.1"/>
    </source>
</evidence>